<dbReference type="KEGG" id="bman:114246941"/>
<proteinExistence type="predicted"/>
<keyword evidence="5" id="KW-0472">Membrane</keyword>
<evidence type="ECO:0000313" key="7">
    <source>
        <dbReference type="Proteomes" id="UP000504629"/>
    </source>
</evidence>
<dbReference type="FunFam" id="4.10.410.10:FF:000020">
    <property type="entry name" value="Collagen, type VI, alpha 3"/>
    <property type="match status" value="1"/>
</dbReference>
<dbReference type="GeneID" id="114246941"/>
<dbReference type="PRINTS" id="PR00759">
    <property type="entry name" value="BASICPTASE"/>
</dbReference>
<evidence type="ECO:0000256" key="5">
    <source>
        <dbReference type="SAM" id="Phobius"/>
    </source>
</evidence>
<protein>
    <submittedName>
        <fullName evidence="8">Tissue factor pathway inhibitor-like</fullName>
    </submittedName>
</protein>
<feature type="transmembrane region" description="Helical" evidence="5">
    <location>
        <begin position="12"/>
        <end position="28"/>
    </location>
</feature>
<accession>A0A6J2JZW2</accession>
<evidence type="ECO:0000256" key="2">
    <source>
        <dbReference type="ARBA" id="ARBA00022900"/>
    </source>
</evidence>
<evidence type="ECO:0000259" key="6">
    <source>
        <dbReference type="PROSITE" id="PS50279"/>
    </source>
</evidence>
<organism evidence="7 8">
    <name type="scientific">Bombyx mandarina</name>
    <name type="common">Wild silk moth</name>
    <name type="synonym">Wild silkworm</name>
    <dbReference type="NCBI Taxonomy" id="7092"/>
    <lineage>
        <taxon>Eukaryota</taxon>
        <taxon>Metazoa</taxon>
        <taxon>Ecdysozoa</taxon>
        <taxon>Arthropoda</taxon>
        <taxon>Hexapoda</taxon>
        <taxon>Insecta</taxon>
        <taxon>Pterygota</taxon>
        <taxon>Neoptera</taxon>
        <taxon>Endopterygota</taxon>
        <taxon>Lepidoptera</taxon>
        <taxon>Glossata</taxon>
        <taxon>Ditrysia</taxon>
        <taxon>Bombycoidea</taxon>
        <taxon>Bombycidae</taxon>
        <taxon>Bombycinae</taxon>
        <taxon>Bombyx</taxon>
    </lineage>
</organism>
<dbReference type="InterPro" id="IPR002223">
    <property type="entry name" value="Kunitz_BPTI"/>
</dbReference>
<dbReference type="InterPro" id="IPR050098">
    <property type="entry name" value="TFPI/VKTCI-like"/>
</dbReference>
<dbReference type="InterPro" id="IPR020901">
    <property type="entry name" value="Prtase_inh_Kunz-CS"/>
</dbReference>
<feature type="domain" description="BPTI/Kunitz inhibitor" evidence="6">
    <location>
        <begin position="130"/>
        <end position="180"/>
    </location>
</feature>
<sequence>MFISLLRHTSRAYYVHFAIVLLLLVVNCKKSKRKTFHYHGRATTAYTKKICAELDSTLRARHKTCFLRPDSGPCRADIVQWYFDVKQHRCYRFFWGGCQGNGNKFETEKECRDYCYLNTTTAILQIPHFCSLSFDYGTCFGYYHRWTWDKFFKTCKRRLYSGCGGNQNNFETRAECFSTCLKPPNNTLQQRYQRFTTCVPFNIDDLM</sequence>
<comment type="function">
    <text evidence="4">Inhibits chymotrypsin and thus avoids the accidental chymotrypsin-mediated activation of prophenoloxidase. This enzyme is required by the insect immune system to produce melanin which is used to engulf foreign objects.</text>
</comment>
<keyword evidence="1" id="KW-0646">Protease inhibitor</keyword>
<keyword evidence="5" id="KW-0812">Transmembrane</keyword>
<evidence type="ECO:0000256" key="3">
    <source>
        <dbReference type="ARBA" id="ARBA00023157"/>
    </source>
</evidence>
<dbReference type="PANTHER" id="PTHR10083">
    <property type="entry name" value="KUNITZ-TYPE PROTEASE INHIBITOR-RELATED"/>
    <property type="match status" value="1"/>
</dbReference>
<evidence type="ECO:0000256" key="4">
    <source>
        <dbReference type="ARBA" id="ARBA00057363"/>
    </source>
</evidence>
<dbReference type="AlphaFoldDB" id="A0A6J2JZW2"/>
<dbReference type="Pfam" id="PF00014">
    <property type="entry name" value="Kunitz_BPTI"/>
    <property type="match status" value="2"/>
</dbReference>
<name>A0A6J2JZW2_BOMMA</name>
<gene>
    <name evidence="8" type="primary">LOC114246941</name>
</gene>
<evidence type="ECO:0000256" key="1">
    <source>
        <dbReference type="ARBA" id="ARBA00022690"/>
    </source>
</evidence>
<evidence type="ECO:0000313" key="8">
    <source>
        <dbReference type="RefSeq" id="XP_028035506.1"/>
    </source>
</evidence>
<dbReference type="SUPFAM" id="SSF57362">
    <property type="entry name" value="BPTI-like"/>
    <property type="match status" value="2"/>
</dbReference>
<dbReference type="Proteomes" id="UP000504629">
    <property type="component" value="Unplaced"/>
</dbReference>
<dbReference type="PROSITE" id="PS00280">
    <property type="entry name" value="BPTI_KUNITZ_1"/>
    <property type="match status" value="1"/>
</dbReference>
<dbReference type="PROSITE" id="PS50279">
    <property type="entry name" value="BPTI_KUNITZ_2"/>
    <property type="match status" value="2"/>
</dbReference>
<dbReference type="CDD" id="cd00109">
    <property type="entry name" value="Kunitz-type"/>
    <property type="match status" value="2"/>
</dbReference>
<keyword evidence="2" id="KW-0722">Serine protease inhibitor</keyword>
<dbReference type="SMART" id="SM00131">
    <property type="entry name" value="KU"/>
    <property type="match status" value="2"/>
</dbReference>
<keyword evidence="7" id="KW-1185">Reference proteome</keyword>
<dbReference type="Gene3D" id="4.10.410.10">
    <property type="entry name" value="Pancreatic trypsin inhibitor Kunitz domain"/>
    <property type="match status" value="2"/>
</dbReference>
<keyword evidence="5" id="KW-1133">Transmembrane helix</keyword>
<dbReference type="OrthoDB" id="4473401at2759"/>
<keyword evidence="3" id="KW-1015">Disulfide bond</keyword>
<dbReference type="RefSeq" id="XP_028035506.1">
    <property type="nucleotide sequence ID" value="XM_028179705.1"/>
</dbReference>
<dbReference type="GO" id="GO:0004867">
    <property type="term" value="F:serine-type endopeptidase inhibitor activity"/>
    <property type="evidence" value="ECO:0007669"/>
    <property type="project" value="UniProtKB-KW"/>
</dbReference>
<reference evidence="8" key="1">
    <citation type="submission" date="2025-08" db="UniProtKB">
        <authorList>
            <consortium name="RefSeq"/>
        </authorList>
    </citation>
    <scope>IDENTIFICATION</scope>
    <source>
        <tissue evidence="8">Silk gland</tissue>
    </source>
</reference>
<feature type="domain" description="BPTI/Kunitz inhibitor" evidence="6">
    <location>
        <begin position="65"/>
        <end position="115"/>
    </location>
</feature>
<dbReference type="SMR" id="A0A6J2JZW2"/>
<dbReference type="InterPro" id="IPR036880">
    <property type="entry name" value="Kunitz_BPTI_sf"/>
</dbReference>